<reference evidence="1" key="2">
    <citation type="submission" date="2019-01" db="UniProtKB">
        <authorList>
            <consortium name="EnsemblPlants"/>
        </authorList>
    </citation>
    <scope>IDENTIFICATION</scope>
    <source>
        <strain evidence="1">cv. Heinz 1706</strain>
    </source>
</reference>
<dbReference type="Gramene" id="Solyc08g008640.3.1">
    <property type="protein sequence ID" value="Solyc08g008640.3.1.1"/>
    <property type="gene ID" value="Solyc08g008640.3"/>
</dbReference>
<dbReference type="Proteomes" id="UP000004994">
    <property type="component" value="Chromosome 8"/>
</dbReference>
<evidence type="ECO:0000313" key="2">
    <source>
        <dbReference type="Proteomes" id="UP000004994"/>
    </source>
</evidence>
<dbReference type="EnsemblPlants" id="Solyc08g008640.3.1">
    <property type="protein sequence ID" value="Solyc08g008640.3.1.1"/>
    <property type="gene ID" value="Solyc08g008640.3"/>
</dbReference>
<dbReference type="AlphaFoldDB" id="A0A3Q7HL79"/>
<organism evidence="1">
    <name type="scientific">Solanum lycopersicum</name>
    <name type="common">Tomato</name>
    <name type="synonym">Lycopersicon esculentum</name>
    <dbReference type="NCBI Taxonomy" id="4081"/>
    <lineage>
        <taxon>Eukaryota</taxon>
        <taxon>Viridiplantae</taxon>
        <taxon>Streptophyta</taxon>
        <taxon>Embryophyta</taxon>
        <taxon>Tracheophyta</taxon>
        <taxon>Spermatophyta</taxon>
        <taxon>Magnoliopsida</taxon>
        <taxon>eudicotyledons</taxon>
        <taxon>Gunneridae</taxon>
        <taxon>Pentapetalae</taxon>
        <taxon>asterids</taxon>
        <taxon>lamiids</taxon>
        <taxon>Solanales</taxon>
        <taxon>Solanaceae</taxon>
        <taxon>Solanoideae</taxon>
        <taxon>Solaneae</taxon>
        <taxon>Solanum</taxon>
        <taxon>Solanum subgen. Lycopersicon</taxon>
    </lineage>
</organism>
<reference evidence="1" key="1">
    <citation type="journal article" date="2012" name="Nature">
        <title>The tomato genome sequence provides insights into fleshy fruit evolution.</title>
        <authorList>
            <consortium name="Tomato Genome Consortium"/>
        </authorList>
    </citation>
    <scope>NUCLEOTIDE SEQUENCE [LARGE SCALE GENOMIC DNA]</scope>
    <source>
        <strain evidence="1">cv. Heinz 1706</strain>
    </source>
</reference>
<proteinExistence type="predicted"/>
<name>A0A3Q7HL79_SOLLC</name>
<accession>A0A3Q7HL79</accession>
<keyword evidence="2" id="KW-1185">Reference proteome</keyword>
<sequence length="45" mass="5421">PNNREKNRATTNHINEQKHLFPCYPFISIRSIFINHNLSYVCYNL</sequence>
<protein>
    <submittedName>
        <fullName evidence="1">Uncharacterized protein</fullName>
    </submittedName>
</protein>
<evidence type="ECO:0000313" key="1">
    <source>
        <dbReference type="EnsemblPlants" id="Solyc08g008640.3.1.1"/>
    </source>
</evidence>
<dbReference type="InParanoid" id="A0A3Q7HL79"/>